<dbReference type="Pfam" id="PF14714">
    <property type="entry name" value="KH_dom-like"/>
    <property type="match status" value="1"/>
</dbReference>
<evidence type="ECO:0000313" key="12">
    <source>
        <dbReference type="EMBL" id="MBK8889608.1"/>
    </source>
</evidence>
<dbReference type="SUPFAM" id="SSF52540">
    <property type="entry name" value="P-loop containing nucleoside triphosphate hydrolases"/>
    <property type="match status" value="2"/>
</dbReference>
<evidence type="ECO:0000256" key="9">
    <source>
        <dbReference type="PROSITE-ProRule" id="PRU01049"/>
    </source>
</evidence>
<dbReference type="GO" id="GO:0005525">
    <property type="term" value="F:GTP binding"/>
    <property type="evidence" value="ECO:0007669"/>
    <property type="project" value="UniProtKB-UniRule"/>
</dbReference>
<evidence type="ECO:0000259" key="11">
    <source>
        <dbReference type="PROSITE" id="PS51712"/>
    </source>
</evidence>
<evidence type="ECO:0000256" key="2">
    <source>
        <dbReference type="ARBA" id="ARBA00020953"/>
    </source>
</evidence>
<dbReference type="InterPro" id="IPR016484">
    <property type="entry name" value="GTPase_Der"/>
</dbReference>
<proteinExistence type="inferred from homology"/>
<dbReference type="Gene3D" id="3.30.300.20">
    <property type="match status" value="1"/>
</dbReference>
<comment type="similarity">
    <text evidence="1 8 9 10">Belongs to the TRAFAC class TrmE-Era-EngA-EngB-Septin-like GTPase superfamily. EngA (Der) GTPase family.</text>
</comment>
<dbReference type="FunFam" id="3.40.50.300:FF:000040">
    <property type="entry name" value="GTPase Der"/>
    <property type="match status" value="1"/>
</dbReference>
<organism evidence="12 13">
    <name type="scientific">Candidatus Dechloromonas phosphorivorans</name>
    <dbReference type="NCBI Taxonomy" id="2899244"/>
    <lineage>
        <taxon>Bacteria</taxon>
        <taxon>Pseudomonadati</taxon>
        <taxon>Pseudomonadota</taxon>
        <taxon>Betaproteobacteria</taxon>
        <taxon>Rhodocyclales</taxon>
        <taxon>Azonexaceae</taxon>
        <taxon>Dechloromonas</taxon>
    </lineage>
</organism>
<dbReference type="InterPro" id="IPR015946">
    <property type="entry name" value="KH_dom-like_a/b"/>
</dbReference>
<dbReference type="Pfam" id="PF01926">
    <property type="entry name" value="MMR_HSR1"/>
    <property type="match status" value="2"/>
</dbReference>
<comment type="subunit">
    <text evidence="8">Associates with the 50S ribosomal subunit.</text>
</comment>
<name>A0A9D7QKF0_9RHOO</name>
<comment type="caution">
    <text evidence="12">The sequence shown here is derived from an EMBL/GenBank/DDBJ whole genome shotgun (WGS) entry which is preliminary data.</text>
</comment>
<keyword evidence="3 8" id="KW-0690">Ribosome biogenesis</keyword>
<keyword evidence="6 8" id="KW-0342">GTP-binding</keyword>
<evidence type="ECO:0000256" key="1">
    <source>
        <dbReference type="ARBA" id="ARBA00008279"/>
    </source>
</evidence>
<dbReference type="NCBIfam" id="TIGR00231">
    <property type="entry name" value="small_GTP"/>
    <property type="match status" value="2"/>
</dbReference>
<evidence type="ECO:0000256" key="10">
    <source>
        <dbReference type="RuleBase" id="RU004481"/>
    </source>
</evidence>
<dbReference type="InterPro" id="IPR006073">
    <property type="entry name" value="GTP-bd"/>
</dbReference>
<feature type="binding site" evidence="8">
    <location>
        <begin position="182"/>
        <end position="189"/>
    </location>
    <ligand>
        <name>GTP</name>
        <dbReference type="ChEBI" id="CHEBI:37565"/>
        <label>2</label>
    </ligand>
</feature>
<sequence>MKPTVVLVGRPNVGKSTLFNRLTRSRDAIVADLPGLTRDRHYGHGKLGSKPYLVVDTGGFEPLVKDGIVHQMARQAEQAIAEADAVIFVVDGRSGVTPLDKEIAEKLRRAGRPVVVAVNKAEGMKSGMVEADFHELGLGEPNAISAAHGEGVRGLVDLALASFPEQEEDEEKSDAVRVAIVGRPNVGKSTLINTLLGEERVIAFDAPGTTRDSIEIDFERGGRKYVLVDTAGMRKRGKVFESIEKFSVVKTLKSIEDANVVILMVDAQADVSEQDAHIADFIVQSGRALVVAVNKWDGLDAYTREQTRLTLQRKLKFLDFAKFHFISARDSVGLVGLFRSVDAAFAAAMTKMSTPRLARVLADAVAKQAPPRHGIFRPKPRYAHQGGSNPPIIVVHGNAVDRIGDSYCRYLESTFREAFKLQGTPLRIQFVTSTNPYADKDKK</sequence>
<keyword evidence="5 8" id="KW-0547">Nucleotide-binding</keyword>
<dbReference type="Proteomes" id="UP000808146">
    <property type="component" value="Unassembled WGS sequence"/>
</dbReference>
<dbReference type="PANTHER" id="PTHR43834:SF6">
    <property type="entry name" value="GTPASE DER"/>
    <property type="match status" value="1"/>
</dbReference>
<comment type="function">
    <text evidence="8 10">GTPase that plays an essential role in the late steps of ribosome biogenesis.</text>
</comment>
<evidence type="ECO:0000256" key="4">
    <source>
        <dbReference type="ARBA" id="ARBA00022737"/>
    </source>
</evidence>
<feature type="binding site" evidence="8">
    <location>
        <begin position="294"/>
        <end position="297"/>
    </location>
    <ligand>
        <name>GTP</name>
        <dbReference type="ChEBI" id="CHEBI:37565"/>
        <label>2</label>
    </ligand>
</feature>
<dbReference type="GO" id="GO:0042254">
    <property type="term" value="P:ribosome biogenesis"/>
    <property type="evidence" value="ECO:0007669"/>
    <property type="project" value="UniProtKB-KW"/>
</dbReference>
<dbReference type="PRINTS" id="PR00326">
    <property type="entry name" value="GTP1OBG"/>
</dbReference>
<dbReference type="InterPro" id="IPR005225">
    <property type="entry name" value="Small_GTP-bd"/>
</dbReference>
<dbReference type="AlphaFoldDB" id="A0A9D7QKF0"/>
<evidence type="ECO:0000256" key="5">
    <source>
        <dbReference type="ARBA" id="ARBA00022741"/>
    </source>
</evidence>
<dbReference type="InterPro" id="IPR032859">
    <property type="entry name" value="KH_dom-like"/>
</dbReference>
<dbReference type="CDD" id="cd01895">
    <property type="entry name" value="EngA2"/>
    <property type="match status" value="1"/>
</dbReference>
<evidence type="ECO:0000256" key="3">
    <source>
        <dbReference type="ARBA" id="ARBA00022517"/>
    </source>
</evidence>
<dbReference type="InterPro" id="IPR003593">
    <property type="entry name" value="AAA+_ATPase"/>
</dbReference>
<evidence type="ECO:0000256" key="6">
    <source>
        <dbReference type="ARBA" id="ARBA00023134"/>
    </source>
</evidence>
<dbReference type="Gene3D" id="3.40.50.300">
    <property type="entry name" value="P-loop containing nucleotide triphosphate hydrolases"/>
    <property type="match status" value="2"/>
</dbReference>
<dbReference type="SMART" id="SM00382">
    <property type="entry name" value="AAA"/>
    <property type="match status" value="2"/>
</dbReference>
<feature type="binding site" evidence="8">
    <location>
        <begin position="56"/>
        <end position="60"/>
    </location>
    <ligand>
        <name>GTP</name>
        <dbReference type="ChEBI" id="CHEBI:37565"/>
        <label>1</label>
    </ligand>
</feature>
<keyword evidence="4 10" id="KW-0677">Repeat</keyword>
<dbReference type="CDD" id="cd01894">
    <property type="entry name" value="EngA1"/>
    <property type="match status" value="1"/>
</dbReference>
<feature type="binding site" evidence="8">
    <location>
        <begin position="229"/>
        <end position="233"/>
    </location>
    <ligand>
        <name>GTP</name>
        <dbReference type="ChEBI" id="CHEBI:37565"/>
        <label>2</label>
    </ligand>
</feature>
<dbReference type="PROSITE" id="PS51712">
    <property type="entry name" value="G_ENGA"/>
    <property type="match status" value="2"/>
</dbReference>
<dbReference type="HAMAP" id="MF_00195">
    <property type="entry name" value="GTPase_Der"/>
    <property type="match status" value="1"/>
</dbReference>
<feature type="binding site" evidence="8">
    <location>
        <begin position="119"/>
        <end position="122"/>
    </location>
    <ligand>
        <name>GTP</name>
        <dbReference type="ChEBI" id="CHEBI:37565"/>
        <label>1</label>
    </ligand>
</feature>
<feature type="binding site" evidence="8">
    <location>
        <begin position="9"/>
        <end position="16"/>
    </location>
    <ligand>
        <name>GTP</name>
        <dbReference type="ChEBI" id="CHEBI:37565"/>
        <label>1</label>
    </ligand>
</feature>
<dbReference type="PANTHER" id="PTHR43834">
    <property type="entry name" value="GTPASE DER"/>
    <property type="match status" value="1"/>
</dbReference>
<dbReference type="InterPro" id="IPR031166">
    <property type="entry name" value="G_ENGA"/>
</dbReference>
<feature type="domain" description="EngA-type G" evidence="11">
    <location>
        <begin position="176"/>
        <end position="349"/>
    </location>
</feature>
<protein>
    <recommendedName>
        <fullName evidence="2 8">GTPase Der</fullName>
    </recommendedName>
    <alternativeName>
        <fullName evidence="7 8">GTP-binding protein EngA</fullName>
    </alternativeName>
</protein>
<dbReference type="EMBL" id="JADKBR010000003">
    <property type="protein sequence ID" value="MBK8889608.1"/>
    <property type="molecule type" value="Genomic_DNA"/>
</dbReference>
<dbReference type="GO" id="GO:0043022">
    <property type="term" value="F:ribosome binding"/>
    <property type="evidence" value="ECO:0007669"/>
    <property type="project" value="TreeGrafter"/>
</dbReference>
<dbReference type="PIRSF" id="PIRSF006485">
    <property type="entry name" value="GTP-binding_EngA"/>
    <property type="match status" value="1"/>
</dbReference>
<evidence type="ECO:0000256" key="7">
    <source>
        <dbReference type="ARBA" id="ARBA00032345"/>
    </source>
</evidence>
<dbReference type="InterPro" id="IPR027417">
    <property type="entry name" value="P-loop_NTPase"/>
</dbReference>
<evidence type="ECO:0000313" key="13">
    <source>
        <dbReference type="Proteomes" id="UP000808146"/>
    </source>
</evidence>
<evidence type="ECO:0000256" key="8">
    <source>
        <dbReference type="HAMAP-Rule" id="MF_00195"/>
    </source>
</evidence>
<accession>A0A9D7QKF0</accession>
<reference evidence="12" key="1">
    <citation type="submission" date="2020-10" db="EMBL/GenBank/DDBJ databases">
        <title>Connecting structure to function with the recovery of over 1000 high-quality activated sludge metagenome-assembled genomes encoding full-length rRNA genes using long-read sequencing.</title>
        <authorList>
            <person name="Singleton C.M."/>
            <person name="Petriglieri F."/>
            <person name="Kristensen J.M."/>
            <person name="Kirkegaard R.H."/>
            <person name="Michaelsen T.Y."/>
            <person name="Andersen M.H."/>
            <person name="Karst S.M."/>
            <person name="Dueholm M.S."/>
            <person name="Nielsen P.H."/>
            <person name="Albertsen M."/>
        </authorList>
    </citation>
    <scope>NUCLEOTIDE SEQUENCE</scope>
    <source>
        <strain evidence="12">OdNE_18-Q3-R46-58_BAT3C.305</strain>
    </source>
</reference>
<feature type="domain" description="EngA-type G" evidence="11">
    <location>
        <begin position="3"/>
        <end position="167"/>
    </location>
</feature>
<gene>
    <name evidence="8 12" type="primary">der</name>
    <name evidence="12" type="ORF">IPN75_04055</name>
</gene>
<dbReference type="FunFam" id="3.40.50.300:FF:000057">
    <property type="entry name" value="GTPase Der"/>
    <property type="match status" value="1"/>
</dbReference>
<dbReference type="NCBIfam" id="TIGR03594">
    <property type="entry name" value="GTPase_EngA"/>
    <property type="match status" value="1"/>
</dbReference>